<proteinExistence type="predicted"/>
<dbReference type="Pfam" id="PF10091">
    <property type="entry name" value="Glycoamylase"/>
    <property type="match status" value="1"/>
</dbReference>
<dbReference type="EMBL" id="JADIMG010000011">
    <property type="protein sequence ID" value="MBO8459003.1"/>
    <property type="molecule type" value="Genomic_DNA"/>
</dbReference>
<sequence length="538" mass="60633">MKKFIWLLIIPFLTCCTGCEKNDDNTIVVNKSDETFAPSNVRPVLEKQQKAAFTYFYDFAEENSGLAYEGYNHGSKAVTIGGSGFGIMSLIVGAERGWITREQAIERTVKAVRWLGKADRYKGIWSHWHSPDGKAFPFGNQVEAGDAVETSFLITGLIAAQEYFNGGTELEKEISDSVTSFVNTIDWNHYTNGENHLYWIWHTPNNTYELPVKGWNEGLITYLLALGAPEGHRISKEAYTAGWQSNGGFCNNNRENYGYKLPLGQENGGPLFFAHYSFVGLNPMRMKDNYAFYWQNNVAHAMINRHYCVYEAPSNYQYSANMWGLTACNGIGSKGYSARCPGNDDGIIAPTAALASYPYVPFYATQVLMSMDQIDALQGKYGIGDSYEPAIGQANNNHLAIDQGPIVVMIENYRSGLIWDLVMRSEYIQNCLKMAGIELDPVLEEGFAYTTINTETKQYDMMMHPDREQYELDFYAAEAGNATLSISSDNKEVFTTNFECQQGHNRFDFKSNDLLKGKKYTLTVNKNDKTYELPVHLH</sequence>
<dbReference type="Proteomes" id="UP000823641">
    <property type="component" value="Unassembled WGS sequence"/>
</dbReference>
<name>A0A9D9N3N9_9BACT</name>
<comment type="caution">
    <text evidence="2">The sequence shown here is derived from an EMBL/GenBank/DDBJ whole genome shotgun (WGS) entry which is preliminary data.</text>
</comment>
<evidence type="ECO:0000259" key="1">
    <source>
        <dbReference type="Pfam" id="PF10091"/>
    </source>
</evidence>
<reference evidence="2" key="2">
    <citation type="journal article" date="2021" name="PeerJ">
        <title>Extensive microbial diversity within the chicken gut microbiome revealed by metagenomics and culture.</title>
        <authorList>
            <person name="Gilroy R."/>
            <person name="Ravi A."/>
            <person name="Getino M."/>
            <person name="Pursley I."/>
            <person name="Horton D.L."/>
            <person name="Alikhan N.F."/>
            <person name="Baker D."/>
            <person name="Gharbi K."/>
            <person name="Hall N."/>
            <person name="Watson M."/>
            <person name="Adriaenssens E.M."/>
            <person name="Foster-Nyarko E."/>
            <person name="Jarju S."/>
            <person name="Secka A."/>
            <person name="Antonio M."/>
            <person name="Oren A."/>
            <person name="Chaudhuri R.R."/>
            <person name="La Ragione R."/>
            <person name="Hildebrand F."/>
            <person name="Pallen M.J."/>
        </authorList>
    </citation>
    <scope>NUCLEOTIDE SEQUENCE</scope>
    <source>
        <strain evidence="2">G3-3990</strain>
    </source>
</reference>
<dbReference type="AlphaFoldDB" id="A0A9D9N3N9"/>
<dbReference type="InterPro" id="IPR019282">
    <property type="entry name" value="Glycoamylase-like_cons_dom"/>
</dbReference>
<evidence type="ECO:0000313" key="3">
    <source>
        <dbReference type="Proteomes" id="UP000823641"/>
    </source>
</evidence>
<accession>A0A9D9N3N9</accession>
<protein>
    <recommendedName>
        <fullName evidence="1">Glycoamylase-like domain-containing protein</fullName>
    </recommendedName>
</protein>
<gene>
    <name evidence="2" type="ORF">IAA73_01525</name>
</gene>
<reference evidence="2" key="1">
    <citation type="submission" date="2020-10" db="EMBL/GenBank/DDBJ databases">
        <authorList>
            <person name="Gilroy R."/>
        </authorList>
    </citation>
    <scope>NUCLEOTIDE SEQUENCE</scope>
    <source>
        <strain evidence="2">G3-3990</strain>
    </source>
</reference>
<organism evidence="2 3">
    <name type="scientific">Candidatus Gallipaludibacter merdavium</name>
    <dbReference type="NCBI Taxonomy" id="2840839"/>
    <lineage>
        <taxon>Bacteria</taxon>
        <taxon>Pseudomonadati</taxon>
        <taxon>Bacteroidota</taxon>
        <taxon>Bacteroidia</taxon>
        <taxon>Bacteroidales</taxon>
        <taxon>Candidatus Gallipaludibacter</taxon>
    </lineage>
</organism>
<dbReference type="Gene3D" id="1.50.10.140">
    <property type="match status" value="1"/>
</dbReference>
<feature type="domain" description="Glycoamylase-like" evidence="1">
    <location>
        <begin position="211"/>
        <end position="425"/>
    </location>
</feature>
<evidence type="ECO:0000313" key="2">
    <source>
        <dbReference type="EMBL" id="MBO8459003.1"/>
    </source>
</evidence>